<protein>
    <submittedName>
        <fullName evidence="1">Uncharacterized protein</fullName>
    </submittedName>
</protein>
<dbReference type="RefSeq" id="WP_143860609.1">
    <property type="nucleotide sequence ID" value="NZ_NGAF01000060.1"/>
</dbReference>
<dbReference type="EMBL" id="NGAF01000060">
    <property type="protein sequence ID" value="OXR39826.1"/>
    <property type="molecule type" value="Genomic_DNA"/>
</dbReference>
<keyword evidence="2" id="KW-1185">Reference proteome</keyword>
<dbReference type="Proteomes" id="UP000215506">
    <property type="component" value="Unassembled WGS sequence"/>
</dbReference>
<reference evidence="1 2" key="1">
    <citation type="submission" date="2017-07" db="EMBL/GenBank/DDBJ databases">
        <title>First draft Genome Sequence of Nocardia cerradoensis isolated from human infection.</title>
        <authorList>
            <person name="Carrasco G."/>
        </authorList>
    </citation>
    <scope>NUCLEOTIDE SEQUENCE [LARGE SCALE GENOMIC DNA]</scope>
    <source>
        <strain evidence="1 2">CNM20130759</strain>
    </source>
</reference>
<comment type="caution">
    <text evidence="1">The sequence shown here is derived from an EMBL/GenBank/DDBJ whole genome shotgun (WGS) entry which is preliminary data.</text>
</comment>
<organism evidence="1 2">
    <name type="scientific">Nocardia cerradoensis</name>
    <dbReference type="NCBI Taxonomy" id="85688"/>
    <lineage>
        <taxon>Bacteria</taxon>
        <taxon>Bacillati</taxon>
        <taxon>Actinomycetota</taxon>
        <taxon>Actinomycetes</taxon>
        <taxon>Mycobacteriales</taxon>
        <taxon>Nocardiaceae</taxon>
        <taxon>Nocardia</taxon>
    </lineage>
</organism>
<accession>A0A231GT79</accession>
<proteinExistence type="predicted"/>
<sequence>MTTTPASDLNTPVNRHATCPYLWLDGTHCISGCREEPRCITDEPRTGWQLRDAAGRFVPRSTDQMKAIAQQRWTDYQKGIRNARHHLRRR</sequence>
<name>A0A231GT79_9NOCA</name>
<gene>
    <name evidence="1" type="ORF">B7C42_08114</name>
</gene>
<dbReference type="AlphaFoldDB" id="A0A231GT79"/>
<evidence type="ECO:0000313" key="1">
    <source>
        <dbReference type="EMBL" id="OXR39826.1"/>
    </source>
</evidence>
<evidence type="ECO:0000313" key="2">
    <source>
        <dbReference type="Proteomes" id="UP000215506"/>
    </source>
</evidence>